<evidence type="ECO:0000256" key="8">
    <source>
        <dbReference type="PROSITE-ProRule" id="PRU00169"/>
    </source>
</evidence>
<gene>
    <name evidence="11" type="ORF">PGRAT_15200</name>
</gene>
<evidence type="ECO:0000256" key="5">
    <source>
        <dbReference type="ARBA" id="ARBA00023015"/>
    </source>
</evidence>
<dbReference type="Proteomes" id="UP000029500">
    <property type="component" value="Chromosome"/>
</dbReference>
<evidence type="ECO:0000259" key="9">
    <source>
        <dbReference type="PROSITE" id="PS01124"/>
    </source>
</evidence>
<dbReference type="RefSeq" id="WP_025704074.1">
    <property type="nucleotide sequence ID" value="NZ_CP009287.1"/>
</dbReference>
<evidence type="ECO:0000256" key="3">
    <source>
        <dbReference type="ARBA" id="ARBA00022553"/>
    </source>
</evidence>
<dbReference type="GO" id="GO:0005737">
    <property type="term" value="C:cytoplasm"/>
    <property type="evidence" value="ECO:0007669"/>
    <property type="project" value="UniProtKB-SubCell"/>
</dbReference>
<feature type="domain" description="Response regulatory" evidence="10">
    <location>
        <begin position="3"/>
        <end position="120"/>
    </location>
</feature>
<dbReference type="KEGG" id="pgm:PGRAT_15200"/>
<dbReference type="InterPro" id="IPR011006">
    <property type="entry name" value="CheY-like_superfamily"/>
</dbReference>
<dbReference type="eggNOG" id="COG4753">
    <property type="taxonomic scope" value="Bacteria"/>
</dbReference>
<dbReference type="STRING" id="189425.PGRAT_15200"/>
<dbReference type="SUPFAM" id="SSF46689">
    <property type="entry name" value="Homeodomain-like"/>
    <property type="match status" value="2"/>
</dbReference>
<protein>
    <recommendedName>
        <fullName evidence="13">AraC family transcriptional regulator</fullName>
    </recommendedName>
</protein>
<evidence type="ECO:0000256" key="7">
    <source>
        <dbReference type="ARBA" id="ARBA00023163"/>
    </source>
</evidence>
<dbReference type="eggNOG" id="COG2207">
    <property type="taxonomic scope" value="Bacteria"/>
</dbReference>
<evidence type="ECO:0000256" key="1">
    <source>
        <dbReference type="ARBA" id="ARBA00004496"/>
    </source>
</evidence>
<dbReference type="PROSITE" id="PS01124">
    <property type="entry name" value="HTH_ARAC_FAMILY_2"/>
    <property type="match status" value="1"/>
</dbReference>
<feature type="domain" description="HTH araC/xylS-type" evidence="9">
    <location>
        <begin position="422"/>
        <end position="520"/>
    </location>
</feature>
<dbReference type="Pfam" id="PF12833">
    <property type="entry name" value="HTH_18"/>
    <property type="match status" value="1"/>
</dbReference>
<dbReference type="SMART" id="SM00342">
    <property type="entry name" value="HTH_ARAC"/>
    <property type="match status" value="1"/>
</dbReference>
<dbReference type="InterPro" id="IPR051552">
    <property type="entry name" value="HptR"/>
</dbReference>
<dbReference type="HOGENOM" id="CLU_000445_5_0_9"/>
<dbReference type="CDD" id="cd17536">
    <property type="entry name" value="REC_YesN-like"/>
    <property type="match status" value="1"/>
</dbReference>
<reference evidence="11 12" key="1">
    <citation type="submission" date="2014-08" db="EMBL/GenBank/DDBJ databases">
        <title>Comparative genomics of the Paenibacillus odorifer group.</title>
        <authorList>
            <person name="den Bakker H.C."/>
            <person name="Tsai Y.-C."/>
            <person name="Martin N."/>
            <person name="Korlach J."/>
            <person name="Wiedmann M."/>
        </authorList>
    </citation>
    <scope>NUCLEOTIDE SEQUENCE [LARGE SCALE GENOMIC DNA]</scope>
    <source>
        <strain evidence="11 12">DSM 15220</strain>
    </source>
</reference>
<dbReference type="InterPro" id="IPR001789">
    <property type="entry name" value="Sig_transdc_resp-reg_receiver"/>
</dbReference>
<dbReference type="GO" id="GO:0000160">
    <property type="term" value="P:phosphorelay signal transduction system"/>
    <property type="evidence" value="ECO:0007669"/>
    <property type="project" value="UniProtKB-KW"/>
</dbReference>
<evidence type="ECO:0000313" key="11">
    <source>
        <dbReference type="EMBL" id="AIQ68813.1"/>
    </source>
</evidence>
<evidence type="ECO:0000256" key="6">
    <source>
        <dbReference type="ARBA" id="ARBA00023125"/>
    </source>
</evidence>
<keyword evidence="2" id="KW-0963">Cytoplasm</keyword>
<dbReference type="EMBL" id="CP009287">
    <property type="protein sequence ID" value="AIQ68813.1"/>
    <property type="molecule type" value="Genomic_DNA"/>
</dbReference>
<feature type="modified residue" description="4-aspartylphosphate" evidence="8">
    <location>
        <position position="55"/>
    </location>
</feature>
<dbReference type="SUPFAM" id="SSF52172">
    <property type="entry name" value="CheY-like"/>
    <property type="match status" value="1"/>
</dbReference>
<dbReference type="InterPro" id="IPR041522">
    <property type="entry name" value="CdaR_GGDEF"/>
</dbReference>
<keyword evidence="4" id="KW-0902">Two-component regulatory system</keyword>
<name>A0A089MBH9_9BACL</name>
<dbReference type="PRINTS" id="PR00032">
    <property type="entry name" value="HTHARAC"/>
</dbReference>
<comment type="subcellular location">
    <subcellularLocation>
        <location evidence="1">Cytoplasm</location>
    </subcellularLocation>
</comment>
<evidence type="ECO:0000313" key="12">
    <source>
        <dbReference type="Proteomes" id="UP000029500"/>
    </source>
</evidence>
<keyword evidence="12" id="KW-1185">Reference proteome</keyword>
<dbReference type="AlphaFoldDB" id="A0A089MBH9"/>
<evidence type="ECO:0000256" key="4">
    <source>
        <dbReference type="ARBA" id="ARBA00023012"/>
    </source>
</evidence>
<sequence>MYKVLLVDDELLDLEGLQRFMNWEGLGMEVCAAANSGFEALEVLESQAVDIMVTDIRMPIMSGMELARRALELNPKLKIIFVSGYEDFQYAKQAISMSASGYVLKPVDDDDMRRSLEEVRETLDREQEHSHLERYFSESEPLLRRELFMQLLDGEPDEAKMLPLLQRVGIHWSGTRLYTALLEPDDMSWKLNAYSDGAKAEIENMLEAAIERYCAEEQIQACRTERFHYALILEENVDRERLRRLVQQAVAGTPLTVTIGVGPAVNHLRELRNSFRQARNALRLKLFLGKGKLILHSDARGPISASVKDLDSILQSLFGAMSSYRLVDVDDCNEELFVWVGNMETKLEIYQLFLHIVSKLDAYLHTINEDFYELLGLERKHLNILYDLETIDDMKSWLRRRMFELSERLQRKRQGKKRKLVEEIQAYIEEHLEHNVMLRDAANHFSFSPNHLGQIFFEETGVYFSDYVGLRRLERVKVLLGDPKLKVYEAANRVGYKNLSHFSKQFKEYYGVSPGDYRRHL</sequence>
<dbReference type="Pfam" id="PF00072">
    <property type="entry name" value="Response_reg"/>
    <property type="match status" value="1"/>
</dbReference>
<dbReference type="Pfam" id="PF17853">
    <property type="entry name" value="GGDEF_2"/>
    <property type="match status" value="1"/>
</dbReference>
<dbReference type="InterPro" id="IPR018060">
    <property type="entry name" value="HTH_AraC"/>
</dbReference>
<dbReference type="PANTHER" id="PTHR42713:SF3">
    <property type="entry name" value="TRANSCRIPTIONAL REGULATORY PROTEIN HPTR"/>
    <property type="match status" value="1"/>
</dbReference>
<keyword evidence="6" id="KW-0238">DNA-binding</keyword>
<keyword evidence="3 8" id="KW-0597">Phosphoprotein</keyword>
<accession>A0A089MBH9</accession>
<organism evidence="11 12">
    <name type="scientific">Paenibacillus graminis</name>
    <dbReference type="NCBI Taxonomy" id="189425"/>
    <lineage>
        <taxon>Bacteria</taxon>
        <taxon>Bacillati</taxon>
        <taxon>Bacillota</taxon>
        <taxon>Bacilli</taxon>
        <taxon>Bacillales</taxon>
        <taxon>Paenibacillaceae</taxon>
        <taxon>Paenibacillus</taxon>
    </lineage>
</organism>
<proteinExistence type="predicted"/>
<dbReference type="PANTHER" id="PTHR42713">
    <property type="entry name" value="HISTIDINE KINASE-RELATED"/>
    <property type="match status" value="1"/>
</dbReference>
<dbReference type="InterPro" id="IPR009057">
    <property type="entry name" value="Homeodomain-like_sf"/>
</dbReference>
<keyword evidence="7" id="KW-0804">Transcription</keyword>
<evidence type="ECO:0000259" key="10">
    <source>
        <dbReference type="PROSITE" id="PS50110"/>
    </source>
</evidence>
<dbReference type="SMART" id="SM00448">
    <property type="entry name" value="REC"/>
    <property type="match status" value="1"/>
</dbReference>
<dbReference type="GO" id="GO:0043565">
    <property type="term" value="F:sequence-specific DNA binding"/>
    <property type="evidence" value="ECO:0007669"/>
    <property type="project" value="InterPro"/>
</dbReference>
<dbReference type="Gene3D" id="3.40.50.2300">
    <property type="match status" value="1"/>
</dbReference>
<evidence type="ECO:0008006" key="13">
    <source>
        <dbReference type="Google" id="ProtNLM"/>
    </source>
</evidence>
<dbReference type="InterPro" id="IPR018062">
    <property type="entry name" value="HTH_AraC-typ_CS"/>
</dbReference>
<dbReference type="InterPro" id="IPR020449">
    <property type="entry name" value="Tscrpt_reg_AraC-type_HTH"/>
</dbReference>
<dbReference type="Gene3D" id="1.10.10.60">
    <property type="entry name" value="Homeodomain-like"/>
    <property type="match status" value="2"/>
</dbReference>
<keyword evidence="5" id="KW-0805">Transcription regulation</keyword>
<dbReference type="PROSITE" id="PS50110">
    <property type="entry name" value="RESPONSE_REGULATORY"/>
    <property type="match status" value="1"/>
</dbReference>
<evidence type="ECO:0000256" key="2">
    <source>
        <dbReference type="ARBA" id="ARBA00022490"/>
    </source>
</evidence>
<dbReference type="GO" id="GO:0003700">
    <property type="term" value="F:DNA-binding transcription factor activity"/>
    <property type="evidence" value="ECO:0007669"/>
    <property type="project" value="InterPro"/>
</dbReference>
<dbReference type="PROSITE" id="PS00041">
    <property type="entry name" value="HTH_ARAC_FAMILY_1"/>
    <property type="match status" value="1"/>
</dbReference>